<protein>
    <submittedName>
        <fullName evidence="1">Uncharacterized protein</fullName>
    </submittedName>
</protein>
<accession>V6LWA1</accession>
<evidence type="ECO:0000313" key="3">
    <source>
        <dbReference type="Proteomes" id="UP000018208"/>
    </source>
</evidence>
<dbReference type="Proteomes" id="UP000018208">
    <property type="component" value="Unassembled WGS sequence"/>
</dbReference>
<reference evidence="2" key="2">
    <citation type="submission" date="2020-12" db="EMBL/GenBank/DDBJ databases">
        <title>New Spironucleus salmonicida genome in near-complete chromosomes.</title>
        <authorList>
            <person name="Xu F."/>
            <person name="Kurt Z."/>
            <person name="Jimenez-Gonzalez A."/>
            <person name="Astvaldsson A."/>
            <person name="Andersson J.O."/>
            <person name="Svard S.G."/>
        </authorList>
    </citation>
    <scope>NUCLEOTIDE SEQUENCE</scope>
    <source>
        <strain evidence="2">ATCC 50377</strain>
    </source>
</reference>
<organism evidence="1">
    <name type="scientific">Spironucleus salmonicida</name>
    <dbReference type="NCBI Taxonomy" id="348837"/>
    <lineage>
        <taxon>Eukaryota</taxon>
        <taxon>Metamonada</taxon>
        <taxon>Diplomonadida</taxon>
        <taxon>Hexamitidae</taxon>
        <taxon>Hexamitinae</taxon>
        <taxon>Spironucleus</taxon>
    </lineage>
</organism>
<evidence type="ECO:0000313" key="1">
    <source>
        <dbReference type="EMBL" id="EST48845.1"/>
    </source>
</evidence>
<reference evidence="1 2" key="1">
    <citation type="journal article" date="2014" name="PLoS Genet.">
        <title>The Genome of Spironucleus salmonicida Highlights a Fish Pathogen Adapted to Fluctuating Environments.</title>
        <authorList>
            <person name="Xu F."/>
            <person name="Jerlstrom-Hultqvist J."/>
            <person name="Einarsson E."/>
            <person name="Astvaldsson A."/>
            <person name="Svard S.G."/>
            <person name="Andersson J.O."/>
        </authorList>
    </citation>
    <scope>NUCLEOTIDE SEQUENCE</scope>
    <source>
        <strain evidence="2">ATCC 50377</strain>
    </source>
</reference>
<dbReference type="AlphaFoldDB" id="V6LWA1"/>
<gene>
    <name evidence="1" type="ORF">SS50377_10941</name>
    <name evidence="2" type="ORF">SS50377_27840</name>
</gene>
<proteinExistence type="predicted"/>
<evidence type="ECO:0000313" key="2">
    <source>
        <dbReference type="EMBL" id="KAH0569868.1"/>
    </source>
</evidence>
<dbReference type="EMBL" id="KI545975">
    <property type="protein sequence ID" value="EST48845.1"/>
    <property type="molecule type" value="Genomic_DNA"/>
</dbReference>
<dbReference type="EMBL" id="AUWU02000008">
    <property type="protein sequence ID" value="KAH0569868.1"/>
    <property type="molecule type" value="Genomic_DNA"/>
</dbReference>
<dbReference type="VEuPathDB" id="GiardiaDB:SS50377_27840"/>
<keyword evidence="3" id="KW-1185">Reference proteome</keyword>
<sequence length="572" mass="67640">MKSAVFLASDTKSMYYSATIPPQNSLNETFQTAPPNSSFLFLGDADMLQKVQDFAQGFTASAVRPQYISCRLKSEMDNLDSQEVHYVQENFTRFTPDSFSLQIEKLHEIQDLKNQSQDSCFLQIYEILTFNNNKISRTFFIHAENGIDISTIINFIQSYYLFDSLEMENYFTFLKQNRVNFKSMKAYQNKSQNNYNPQNLLLNLINTTPFQIFVNEELQQFEKIATLRNFKIKSQQVMYFFDTLTAKHFEQLTFTHCELKDQKVTFQVKKERFQTLSLLESSNFYLTKINLSNIEGQIENQYIQELINRTNTVISQINERLVFSEFKLKENFEKYEAEINKQWTGKSNLSWNIKTENYFKIIEKQAEMSDRLQQQIFQEMVFKISEHYTIEDRVRQVLNACFSDKKNSHNDVIQKNKLDMMIRNYNNGIAQLPRLKEQQLQAKSDISYLKQKIQEIKIKIEDKNEQVYYNQDCNNAYIKNVVEIKNLINQYSSTIRNYSFEQYLPDSTKINHFRLIAWRNSINSLNKKVCSDKVDLQKDIARFQNTIKHQGANKFEKLKALATDMELISSKM</sequence>
<name>V6LWA1_9EUKA</name>